<evidence type="ECO:0000313" key="13">
    <source>
        <dbReference type="Proteomes" id="UP000230405"/>
    </source>
</evidence>
<evidence type="ECO:0000256" key="7">
    <source>
        <dbReference type="ARBA" id="ARBA00023125"/>
    </source>
</evidence>
<dbReference type="GO" id="GO:0000716">
    <property type="term" value="P:transcription-coupled nucleotide-excision repair, DNA damage recognition"/>
    <property type="evidence" value="ECO:0007669"/>
    <property type="project" value="UniProtKB-UniRule"/>
</dbReference>
<dbReference type="Gene3D" id="3.30.2060.10">
    <property type="entry name" value="Penicillin-binding protein 1b domain"/>
    <property type="match status" value="1"/>
</dbReference>
<organism evidence="12 13">
    <name type="scientific">Candidatus Komeilibacteria bacterium CG_4_10_14_0_2_um_filter_37_10</name>
    <dbReference type="NCBI Taxonomy" id="1974470"/>
    <lineage>
        <taxon>Bacteria</taxon>
        <taxon>Candidatus Komeiliibacteriota</taxon>
    </lineage>
</organism>
<dbReference type="Gene3D" id="3.40.50.11180">
    <property type="match status" value="1"/>
</dbReference>
<dbReference type="Gene3D" id="3.90.1150.50">
    <property type="entry name" value="Transcription-repair-coupling factor, D7 domain"/>
    <property type="match status" value="1"/>
</dbReference>
<evidence type="ECO:0000256" key="5">
    <source>
        <dbReference type="ARBA" id="ARBA00022806"/>
    </source>
</evidence>
<feature type="domain" description="Helicase ATP-binding" evidence="10">
    <location>
        <begin position="487"/>
        <end position="648"/>
    </location>
</feature>
<evidence type="ECO:0000256" key="1">
    <source>
        <dbReference type="ARBA" id="ARBA00022490"/>
    </source>
</evidence>
<evidence type="ECO:0000256" key="8">
    <source>
        <dbReference type="ARBA" id="ARBA00023204"/>
    </source>
</evidence>
<evidence type="ECO:0000259" key="11">
    <source>
        <dbReference type="PROSITE" id="PS51194"/>
    </source>
</evidence>
<dbReference type="AlphaFoldDB" id="A0A2M7VDI8"/>
<keyword evidence="4 9" id="KW-0378">Hydrolase</keyword>
<dbReference type="GO" id="GO:0006355">
    <property type="term" value="P:regulation of DNA-templated transcription"/>
    <property type="evidence" value="ECO:0007669"/>
    <property type="project" value="UniProtKB-UniRule"/>
</dbReference>
<dbReference type="Pfam" id="PF02559">
    <property type="entry name" value="CarD_TRCF_RID"/>
    <property type="match status" value="1"/>
</dbReference>
<dbReference type="PROSITE" id="PS51194">
    <property type="entry name" value="HELICASE_CTER"/>
    <property type="match status" value="1"/>
</dbReference>
<dbReference type="InterPro" id="IPR004576">
    <property type="entry name" value="Mfd"/>
</dbReference>
<dbReference type="InterPro" id="IPR011545">
    <property type="entry name" value="DEAD/DEAH_box_helicase_dom"/>
</dbReference>
<dbReference type="PANTHER" id="PTHR47964">
    <property type="entry name" value="ATP-DEPENDENT DNA HELICASE HOMOLOG RECG, CHLOROPLASTIC"/>
    <property type="match status" value="1"/>
</dbReference>
<dbReference type="InterPro" id="IPR005118">
    <property type="entry name" value="TRCF_C"/>
</dbReference>
<evidence type="ECO:0000256" key="9">
    <source>
        <dbReference type="HAMAP-Rule" id="MF_00969"/>
    </source>
</evidence>
<dbReference type="SMART" id="SM00982">
    <property type="entry name" value="TRCF"/>
    <property type="match status" value="1"/>
</dbReference>
<protein>
    <recommendedName>
        <fullName evidence="9">Transcription-repair-coupling factor</fullName>
        <shortName evidence="9">TRCF</shortName>
        <ecNumber evidence="9">3.6.4.-</ecNumber>
    </recommendedName>
</protein>
<reference evidence="13" key="1">
    <citation type="submission" date="2017-09" db="EMBL/GenBank/DDBJ databases">
        <title>Depth-based differentiation of microbial function through sediment-hosted aquifers and enrichment of novel symbionts in the deep terrestrial subsurface.</title>
        <authorList>
            <person name="Probst A.J."/>
            <person name="Ladd B."/>
            <person name="Jarett J.K."/>
            <person name="Geller-Mcgrath D.E."/>
            <person name="Sieber C.M.K."/>
            <person name="Emerson J.B."/>
            <person name="Anantharaman K."/>
            <person name="Thomas B.C."/>
            <person name="Malmstrom R."/>
            <person name="Stieglmeier M."/>
            <person name="Klingl A."/>
            <person name="Woyke T."/>
            <person name="Ryan C.M."/>
            <person name="Banfield J.F."/>
        </authorList>
    </citation>
    <scope>NUCLEOTIDE SEQUENCE [LARGE SCALE GENOMIC DNA]</scope>
</reference>
<dbReference type="InterPro" id="IPR047112">
    <property type="entry name" value="RecG/Mfd"/>
</dbReference>
<proteinExistence type="inferred from homology"/>
<keyword evidence="7 9" id="KW-0238">DNA-binding</keyword>
<dbReference type="EMBL" id="PFPO01000085">
    <property type="protein sequence ID" value="PIZ98467.1"/>
    <property type="molecule type" value="Genomic_DNA"/>
</dbReference>
<dbReference type="Pfam" id="PF17757">
    <property type="entry name" value="UvrB_inter"/>
    <property type="match status" value="1"/>
</dbReference>
<sequence length="1012" mass="115445">MSTTLDSPAKTAAQTILAPPNVFSSAYLIPTLHQKRVFWYLVDNDFQIKKAHELLTWWLAQNKQQTKLQTWFKDLPPSPALLFDLLQAKSLIIISALTNWQQKIIEQNYWQQQIIELTVGARRDPYDLRKKLVNSGYQINNVADQPGLLAPRGSILDVYSPQNDQAYRLEFELDKLINITLVKNNQSNKKINQAIILPLTYSAIHLAKATNYLNENHCALLEQKNLEENPDWQTLPVAKLFLTTPWREQHSQLTIADLPILTKNYANLKNYYLKQQKLGYQINFVVQEKEKLQALLNQLHLPTDAILTFSVFSFPGFCDDQQKKIFITEQDIFGVTSETRTKQTPFMPDINIGDYVVHRDHGVARLTELTEQAIDNISREYLILSYAENDKLYLPIDQADKISKYLGVTEPKLHRLGQSSTWPQTIRKIKQEVIKLAQELLNLYARRQMIKAGPLVPFLAAERKLAADFPYSITTDQEKALHDTLHDLEKNKPADRLICGDVGFGKTEIALRASWRTVLNKKQVILLCPTTILAQQHFDTFVARLEKYNVHITLLSRFMETSQQQEIIENIASGKIDIIIGTHRLLSKDIHYYKIGLIIIDEEQQFGVQDKEKLKQLRTSAHILTMSATPLPRTLNMGLTGLRDISIIATPPPGRQPIKTMIQPYGQTLITQAINQEIERGGQVYYLYNKVETIQAKEQELKKLLPDVRFGVVHGRLPAKELATTMHNFDANKIQVLICSTIIANGLDIANANTLIVDGAQNFGLAQLYQIRGRIGRSERNAYAYFLYHALKLKGRAGERLRALQMAEELGSGFQIAMKDMEMRGLGNILGKDQHGHASLIGFSLYSELLQQTISEIKNGFLPTPLLDSKIDLPLTIGLPQILIPHPVSRLKLYQHLASAADLPTLEKTFGQIKKPWPEPVVNLHHQLTIKILAQQANILSVVVQKDAPGKQKLILEFKDELDYAQVSKLLNIQPFWEFKNHQLKVELTKLKPDWITNLKKTIQLFSENKLF</sequence>
<dbReference type="InterPro" id="IPR014001">
    <property type="entry name" value="Helicase_ATP-bd"/>
</dbReference>
<keyword evidence="6 9" id="KW-0067">ATP-binding</keyword>
<dbReference type="SMART" id="SM00490">
    <property type="entry name" value="HELICc"/>
    <property type="match status" value="1"/>
</dbReference>
<comment type="caution">
    <text evidence="12">The sequence shown here is derived from an EMBL/GenBank/DDBJ whole genome shotgun (WGS) entry which is preliminary data.</text>
</comment>
<gene>
    <name evidence="9" type="primary">mfd</name>
    <name evidence="12" type="ORF">COX77_04315</name>
</gene>
<dbReference type="SUPFAM" id="SSF143517">
    <property type="entry name" value="TRCF domain-like"/>
    <property type="match status" value="1"/>
</dbReference>
<dbReference type="Gene3D" id="2.40.10.170">
    <property type="match status" value="1"/>
</dbReference>
<dbReference type="InterPro" id="IPR036101">
    <property type="entry name" value="CarD-like/TRCF_RID_sf"/>
</dbReference>
<dbReference type="InterPro" id="IPR041471">
    <property type="entry name" value="UvrB_inter"/>
</dbReference>
<feature type="domain" description="Helicase C-terminal" evidence="11">
    <location>
        <begin position="669"/>
        <end position="822"/>
    </location>
</feature>
<dbReference type="SUPFAM" id="SSF141259">
    <property type="entry name" value="CarD-like"/>
    <property type="match status" value="1"/>
</dbReference>
<comment type="similarity">
    <text evidence="9">In the N-terminal section; belongs to the UvrB family.</text>
</comment>
<evidence type="ECO:0000259" key="10">
    <source>
        <dbReference type="PROSITE" id="PS51192"/>
    </source>
</evidence>
<dbReference type="GO" id="GO:0003678">
    <property type="term" value="F:DNA helicase activity"/>
    <property type="evidence" value="ECO:0007669"/>
    <property type="project" value="TreeGrafter"/>
</dbReference>
<evidence type="ECO:0000256" key="2">
    <source>
        <dbReference type="ARBA" id="ARBA00022741"/>
    </source>
</evidence>
<dbReference type="Gene3D" id="3.40.50.300">
    <property type="entry name" value="P-loop containing nucleotide triphosphate hydrolases"/>
    <property type="match status" value="2"/>
</dbReference>
<comment type="similarity">
    <text evidence="9">In the C-terminal section; belongs to the helicase family. RecG subfamily.</text>
</comment>
<dbReference type="Proteomes" id="UP000230405">
    <property type="component" value="Unassembled WGS sequence"/>
</dbReference>
<dbReference type="SMART" id="SM00487">
    <property type="entry name" value="DEXDc"/>
    <property type="match status" value="1"/>
</dbReference>
<dbReference type="InterPro" id="IPR037235">
    <property type="entry name" value="TRCF-like_C_D7"/>
</dbReference>
<accession>A0A2M7VDI8</accession>
<dbReference type="PROSITE" id="PS51192">
    <property type="entry name" value="HELICASE_ATP_BIND_1"/>
    <property type="match status" value="1"/>
</dbReference>
<dbReference type="Pfam" id="PF00270">
    <property type="entry name" value="DEAD"/>
    <property type="match status" value="1"/>
</dbReference>
<evidence type="ECO:0000256" key="3">
    <source>
        <dbReference type="ARBA" id="ARBA00022763"/>
    </source>
</evidence>
<keyword evidence="3 9" id="KW-0227">DNA damage</keyword>
<evidence type="ECO:0000256" key="4">
    <source>
        <dbReference type="ARBA" id="ARBA00022801"/>
    </source>
</evidence>
<dbReference type="PANTHER" id="PTHR47964:SF1">
    <property type="entry name" value="ATP-DEPENDENT DNA HELICASE HOMOLOG RECG, CHLOROPLASTIC"/>
    <property type="match status" value="1"/>
</dbReference>
<name>A0A2M7VDI8_9BACT</name>
<evidence type="ECO:0000313" key="12">
    <source>
        <dbReference type="EMBL" id="PIZ98467.1"/>
    </source>
</evidence>
<keyword evidence="1 9" id="KW-0963">Cytoplasm</keyword>
<comment type="subcellular location">
    <subcellularLocation>
        <location evidence="9">Cytoplasm</location>
    </subcellularLocation>
</comment>
<dbReference type="InterPro" id="IPR027417">
    <property type="entry name" value="P-loop_NTPase"/>
</dbReference>
<dbReference type="InterPro" id="IPR001650">
    <property type="entry name" value="Helicase_C-like"/>
</dbReference>
<dbReference type="Pfam" id="PF00271">
    <property type="entry name" value="Helicase_C"/>
    <property type="match status" value="1"/>
</dbReference>
<dbReference type="GO" id="GO:0016787">
    <property type="term" value="F:hydrolase activity"/>
    <property type="evidence" value="ECO:0007669"/>
    <property type="project" value="UniProtKB-KW"/>
</dbReference>
<dbReference type="HAMAP" id="MF_00969">
    <property type="entry name" value="TRCF"/>
    <property type="match status" value="1"/>
</dbReference>
<dbReference type="InterPro" id="IPR003711">
    <property type="entry name" value="CarD-like/TRCF_RID"/>
</dbReference>
<dbReference type="SUPFAM" id="SSF52540">
    <property type="entry name" value="P-loop containing nucleoside triphosphate hydrolases"/>
    <property type="match status" value="3"/>
</dbReference>
<evidence type="ECO:0000256" key="6">
    <source>
        <dbReference type="ARBA" id="ARBA00022840"/>
    </source>
</evidence>
<dbReference type="EC" id="3.6.4.-" evidence="9"/>
<comment type="function">
    <text evidence="9">Couples transcription and DNA repair by recognizing RNA polymerase (RNAP) stalled at DNA lesions. Mediates ATP-dependent release of RNAP and its truncated transcript from the DNA, and recruitment of nucleotide excision repair machinery to the damaged site.</text>
</comment>
<dbReference type="GO" id="GO:0003684">
    <property type="term" value="F:damaged DNA binding"/>
    <property type="evidence" value="ECO:0007669"/>
    <property type="project" value="InterPro"/>
</dbReference>
<dbReference type="GO" id="GO:0005524">
    <property type="term" value="F:ATP binding"/>
    <property type="evidence" value="ECO:0007669"/>
    <property type="project" value="UniProtKB-UniRule"/>
</dbReference>
<keyword evidence="2 9" id="KW-0547">Nucleotide-binding</keyword>
<dbReference type="SMART" id="SM01058">
    <property type="entry name" value="CarD_TRCF"/>
    <property type="match status" value="1"/>
</dbReference>
<dbReference type="CDD" id="cd17991">
    <property type="entry name" value="DEXHc_TRCF"/>
    <property type="match status" value="1"/>
</dbReference>
<keyword evidence="5" id="KW-0347">Helicase</keyword>
<dbReference type="GO" id="GO:0005737">
    <property type="term" value="C:cytoplasm"/>
    <property type="evidence" value="ECO:0007669"/>
    <property type="project" value="UniProtKB-SubCell"/>
</dbReference>
<keyword evidence="8 9" id="KW-0234">DNA repair</keyword>